<keyword evidence="2" id="KW-1133">Transmembrane helix</keyword>
<feature type="transmembrane region" description="Helical" evidence="2">
    <location>
        <begin position="84"/>
        <end position="101"/>
    </location>
</feature>
<sequence>MSLTALSTVAFLSTSHLVAASKFTTNCTIPTEPSTIVTSPNIRGTFQILWSGLFTIFICIWTVQHLNIPEPRGSWKGFKPKLKWMFINLVLPEALLGLAIAEYQRARLDVKRLQETKEWEPIEGRHIEVSQEEQVQWSMVHAYYANMGGFATVQRDGPYPGIKYLNCERLYELREEGILSRLPAMRKDQILDKSKGDFFAKTTAIVQVTWMAIQVIERAYQGLPISQLEVTACAFAATTIITYLLWWKKPQGVGLPTEILLDHALPQEKQDRFPSTAPLNEFFQFTRTNGASLAFVFSSILLGGIQCAAWNFYFPSKSEQVLWRILSVIIPIFRRHNPLMNRIPDGPDVPKRSALIRSGSTTSGSYSNDGSSSSSFQKSLRRSSSSERESPNAAKKVRRCRSLDEESRVPPLNTAFRDALFGNLNARRSETSSETGELGTPSDPTDPNTPPIPLPPPPQVVKPTDDSDKKAPKPRHRPLVDSSSSSKLLQEVLHDRFRRKVTGFLDMLSASASGLEEGPTSTAEETEDDIHVEHVEDVEHSQYPEHSGPVEQSEHLKNPQHLDNSEHVVHSGHLKNSEQVNQEEARAEKKPDFQGDGANDEEGGDIGNNLLQETDERPDATIPYIDIFDFEDIDDIPADLTYESTLGIKLFGPPNDQIPVITQPELWCRWKESVLSGIEPKEWEEARNLHEAMASEKEELARVIEYLPQDGPAIPEKHPQYDSASQLPPEILTKMVRILLKSKPPRVLNKEDASGVELSSMKEDSRPVKQVRFDMSYEQAAEDLSGEEALGELSWWSKIGIISLVAVIVLVVPGL</sequence>
<evidence type="ECO:0000313" key="4">
    <source>
        <dbReference type="EMBL" id="KAF4632076.1"/>
    </source>
</evidence>
<organism evidence="4 5">
    <name type="scientific">Cudoniella acicularis</name>
    <dbReference type="NCBI Taxonomy" id="354080"/>
    <lineage>
        <taxon>Eukaryota</taxon>
        <taxon>Fungi</taxon>
        <taxon>Dikarya</taxon>
        <taxon>Ascomycota</taxon>
        <taxon>Pezizomycotina</taxon>
        <taxon>Leotiomycetes</taxon>
        <taxon>Helotiales</taxon>
        <taxon>Tricladiaceae</taxon>
        <taxon>Cudoniella</taxon>
    </lineage>
</organism>
<gene>
    <name evidence="4" type="ORF">G7Y89_g6053</name>
</gene>
<feature type="compositionally biased region" description="Low complexity" evidence="1">
    <location>
        <begin position="357"/>
        <end position="378"/>
    </location>
</feature>
<feature type="region of interest" description="Disordered" evidence="1">
    <location>
        <begin position="427"/>
        <end position="487"/>
    </location>
</feature>
<reference evidence="4 5" key="1">
    <citation type="submission" date="2020-03" db="EMBL/GenBank/DDBJ databases">
        <title>Draft Genome Sequence of Cudoniella acicularis.</title>
        <authorList>
            <person name="Buettner E."/>
            <person name="Kellner H."/>
        </authorList>
    </citation>
    <scope>NUCLEOTIDE SEQUENCE [LARGE SCALE GENOMIC DNA]</scope>
    <source>
        <strain evidence="4 5">DSM 108380</strain>
    </source>
</reference>
<accession>A0A8H4RNH6</accession>
<dbReference type="EMBL" id="JAAMPI010000381">
    <property type="protein sequence ID" value="KAF4632076.1"/>
    <property type="molecule type" value="Genomic_DNA"/>
</dbReference>
<protein>
    <submittedName>
        <fullName evidence="4">Uncharacterized protein</fullName>
    </submittedName>
</protein>
<feature type="region of interest" description="Disordered" evidence="1">
    <location>
        <begin position="577"/>
        <end position="618"/>
    </location>
</feature>
<keyword evidence="3" id="KW-0732">Signal</keyword>
<evidence type="ECO:0000256" key="2">
    <source>
        <dbReference type="SAM" id="Phobius"/>
    </source>
</evidence>
<feature type="transmembrane region" description="Helical" evidence="2">
    <location>
        <begin position="293"/>
        <end position="314"/>
    </location>
</feature>
<evidence type="ECO:0000313" key="5">
    <source>
        <dbReference type="Proteomes" id="UP000566819"/>
    </source>
</evidence>
<keyword evidence="2" id="KW-0812">Transmembrane</keyword>
<dbReference type="OrthoDB" id="3549551at2759"/>
<dbReference type="PANTHER" id="PTHR35043">
    <property type="entry name" value="TRANSCRIPTION FACTOR DOMAIN-CONTAINING PROTEIN"/>
    <property type="match status" value="1"/>
</dbReference>
<feature type="signal peptide" evidence="3">
    <location>
        <begin position="1"/>
        <end position="20"/>
    </location>
</feature>
<feature type="compositionally biased region" description="Basic and acidic residues" evidence="1">
    <location>
        <begin position="583"/>
        <end position="593"/>
    </location>
</feature>
<dbReference type="PANTHER" id="PTHR35043:SF7">
    <property type="entry name" value="TRANSCRIPTION FACTOR DOMAIN-CONTAINING PROTEIN"/>
    <property type="match status" value="1"/>
</dbReference>
<feature type="compositionally biased region" description="Pro residues" evidence="1">
    <location>
        <begin position="447"/>
        <end position="460"/>
    </location>
</feature>
<name>A0A8H4RNH6_9HELO</name>
<comment type="caution">
    <text evidence="4">The sequence shown here is derived from an EMBL/GenBank/DDBJ whole genome shotgun (WGS) entry which is preliminary data.</text>
</comment>
<keyword evidence="5" id="KW-1185">Reference proteome</keyword>
<keyword evidence="2" id="KW-0472">Membrane</keyword>
<dbReference type="Proteomes" id="UP000566819">
    <property type="component" value="Unassembled WGS sequence"/>
</dbReference>
<evidence type="ECO:0000256" key="3">
    <source>
        <dbReference type="SAM" id="SignalP"/>
    </source>
</evidence>
<evidence type="ECO:0000256" key="1">
    <source>
        <dbReference type="SAM" id="MobiDB-lite"/>
    </source>
</evidence>
<feature type="transmembrane region" description="Helical" evidence="2">
    <location>
        <begin position="44"/>
        <end position="63"/>
    </location>
</feature>
<feature type="region of interest" description="Disordered" evidence="1">
    <location>
        <begin position="341"/>
        <end position="406"/>
    </location>
</feature>
<feature type="chain" id="PRO_5034172341" evidence="3">
    <location>
        <begin position="21"/>
        <end position="815"/>
    </location>
</feature>
<proteinExistence type="predicted"/>
<dbReference type="AlphaFoldDB" id="A0A8H4RNH6"/>